<proteinExistence type="predicted"/>
<accession>A0A3P7VRX6</accession>
<organism evidence="2 3">
    <name type="scientific">Brugia timori</name>
    <dbReference type="NCBI Taxonomy" id="42155"/>
    <lineage>
        <taxon>Eukaryota</taxon>
        <taxon>Metazoa</taxon>
        <taxon>Ecdysozoa</taxon>
        <taxon>Nematoda</taxon>
        <taxon>Chromadorea</taxon>
        <taxon>Rhabditida</taxon>
        <taxon>Spirurina</taxon>
        <taxon>Spiruromorpha</taxon>
        <taxon>Filarioidea</taxon>
        <taxon>Onchocercidae</taxon>
        <taxon>Brugia</taxon>
    </lineage>
</organism>
<name>A0A3P7VRX6_9BILA</name>
<reference evidence="2 3" key="1">
    <citation type="submission" date="2018-11" db="EMBL/GenBank/DDBJ databases">
        <authorList>
            <consortium name="Pathogen Informatics"/>
        </authorList>
    </citation>
    <scope>NUCLEOTIDE SEQUENCE [LARGE SCALE GENOMIC DNA]</scope>
</reference>
<keyword evidence="1" id="KW-0472">Membrane</keyword>
<keyword evidence="1" id="KW-1133">Transmembrane helix</keyword>
<keyword evidence="1" id="KW-0812">Transmembrane</keyword>
<gene>
    <name evidence="2" type="ORF">BTMF_LOCUS13397</name>
</gene>
<sequence>MQIRRRFGRNIMLLIIICTAVVMERIISLDQ</sequence>
<dbReference type="Proteomes" id="UP000280834">
    <property type="component" value="Unassembled WGS sequence"/>
</dbReference>
<protein>
    <submittedName>
        <fullName evidence="2">Uncharacterized protein</fullName>
    </submittedName>
</protein>
<dbReference type="AlphaFoldDB" id="A0A3P7VRX6"/>
<evidence type="ECO:0000313" key="2">
    <source>
        <dbReference type="EMBL" id="VDO45679.1"/>
    </source>
</evidence>
<dbReference type="EMBL" id="UZAG01020063">
    <property type="protein sequence ID" value="VDO45679.1"/>
    <property type="molecule type" value="Genomic_DNA"/>
</dbReference>
<evidence type="ECO:0000313" key="3">
    <source>
        <dbReference type="Proteomes" id="UP000280834"/>
    </source>
</evidence>
<keyword evidence="3" id="KW-1185">Reference proteome</keyword>
<feature type="transmembrane region" description="Helical" evidence="1">
    <location>
        <begin position="7"/>
        <end position="27"/>
    </location>
</feature>
<evidence type="ECO:0000256" key="1">
    <source>
        <dbReference type="SAM" id="Phobius"/>
    </source>
</evidence>